<dbReference type="Gene3D" id="3.10.100.10">
    <property type="entry name" value="Mannose-Binding Protein A, subunit A"/>
    <property type="match status" value="1"/>
</dbReference>
<evidence type="ECO:0000256" key="1">
    <source>
        <dbReference type="ARBA" id="ARBA00023157"/>
    </source>
</evidence>
<protein>
    <recommendedName>
        <fullName evidence="4">C-type lectin domain-containing protein</fullName>
    </recommendedName>
</protein>
<dbReference type="InterPro" id="IPR016186">
    <property type="entry name" value="C-type_lectin-like/link_sf"/>
</dbReference>
<dbReference type="PANTHER" id="PTHR22803">
    <property type="entry name" value="MANNOSE, PHOSPHOLIPASE, LECTIN RECEPTOR RELATED"/>
    <property type="match status" value="1"/>
</dbReference>
<dbReference type="InterPro" id="IPR001304">
    <property type="entry name" value="C-type_lectin-like"/>
</dbReference>
<dbReference type="PROSITE" id="PS00615">
    <property type="entry name" value="C_TYPE_LECTIN_1"/>
    <property type="match status" value="1"/>
</dbReference>
<evidence type="ECO:0000256" key="3">
    <source>
        <dbReference type="SAM" id="SignalP"/>
    </source>
</evidence>
<accession>A0A8B6GJM9</accession>
<dbReference type="EMBL" id="UYJE01008539">
    <property type="protein sequence ID" value="VDI64662.1"/>
    <property type="molecule type" value="Genomic_DNA"/>
</dbReference>
<dbReference type="Proteomes" id="UP000596742">
    <property type="component" value="Unassembled WGS sequence"/>
</dbReference>
<dbReference type="Pfam" id="PF00059">
    <property type="entry name" value="Lectin_C"/>
    <property type="match status" value="1"/>
</dbReference>
<keyword evidence="6" id="KW-1185">Reference proteome</keyword>
<reference evidence="5" key="1">
    <citation type="submission" date="2018-11" db="EMBL/GenBank/DDBJ databases">
        <authorList>
            <person name="Alioto T."/>
            <person name="Alioto T."/>
        </authorList>
    </citation>
    <scope>NUCLEOTIDE SEQUENCE</scope>
</reference>
<name>A0A8B6GJM9_MYTGA</name>
<evidence type="ECO:0000259" key="4">
    <source>
        <dbReference type="PROSITE" id="PS50041"/>
    </source>
</evidence>
<dbReference type="SMART" id="SM00034">
    <property type="entry name" value="CLECT"/>
    <property type="match status" value="1"/>
</dbReference>
<dbReference type="InterPro" id="IPR016187">
    <property type="entry name" value="CTDL_fold"/>
</dbReference>
<dbReference type="OrthoDB" id="10047605at2759"/>
<dbReference type="InterPro" id="IPR018378">
    <property type="entry name" value="C-type_lectin_CS"/>
</dbReference>
<evidence type="ECO:0000313" key="6">
    <source>
        <dbReference type="Proteomes" id="UP000596742"/>
    </source>
</evidence>
<keyword evidence="1" id="KW-1015">Disulfide bond</keyword>
<feature type="signal peptide" evidence="3">
    <location>
        <begin position="1"/>
        <end position="16"/>
    </location>
</feature>
<dbReference type="CDD" id="cd00037">
    <property type="entry name" value="CLECT"/>
    <property type="match status" value="1"/>
</dbReference>
<dbReference type="AlphaFoldDB" id="A0A8B6GJM9"/>
<feature type="domain" description="C-type lectin" evidence="4">
    <location>
        <begin position="88"/>
        <end position="194"/>
    </location>
</feature>
<comment type="caution">
    <text evidence="5">The sequence shown here is derived from an EMBL/GenBank/DDBJ whole genome shotgun (WGS) entry which is preliminary data.</text>
</comment>
<gene>
    <name evidence="5" type="ORF">MGAL_10B003126</name>
</gene>
<organism evidence="5 6">
    <name type="scientific">Mytilus galloprovincialis</name>
    <name type="common">Mediterranean mussel</name>
    <dbReference type="NCBI Taxonomy" id="29158"/>
    <lineage>
        <taxon>Eukaryota</taxon>
        <taxon>Metazoa</taxon>
        <taxon>Spiralia</taxon>
        <taxon>Lophotrochozoa</taxon>
        <taxon>Mollusca</taxon>
        <taxon>Bivalvia</taxon>
        <taxon>Autobranchia</taxon>
        <taxon>Pteriomorphia</taxon>
        <taxon>Mytilida</taxon>
        <taxon>Mytiloidea</taxon>
        <taxon>Mytilidae</taxon>
        <taxon>Mytilinae</taxon>
        <taxon>Mytilus</taxon>
    </lineage>
</organism>
<dbReference type="PROSITE" id="PS50041">
    <property type="entry name" value="C_TYPE_LECTIN_2"/>
    <property type="match status" value="1"/>
</dbReference>
<sequence length="207" mass="24136">MKIVIILLEVLYVVLAISVKQRNSQLNTGSGNQLLWYFLNKVEKLDTKVDKIQQENTEIKSKLNGLQTDIRVLKDTTKKHCDHGWFQFRNNCYLFTFTGVTWDHARDICKSRNSNLVKINDSEENRWVGIKITIAGKTEIWLGGNDPTGRNTWMWVSDFTELNYKNWSPGNPSSNGEQCMMMYSKSFKWNDGECYSKRVGYICEKRL</sequence>
<evidence type="ECO:0000256" key="2">
    <source>
        <dbReference type="SAM" id="Coils"/>
    </source>
</evidence>
<dbReference type="SUPFAM" id="SSF56436">
    <property type="entry name" value="C-type lectin-like"/>
    <property type="match status" value="1"/>
</dbReference>
<evidence type="ECO:0000313" key="5">
    <source>
        <dbReference type="EMBL" id="VDI64662.1"/>
    </source>
</evidence>
<dbReference type="InterPro" id="IPR050111">
    <property type="entry name" value="C-type_lectin/snaclec_domain"/>
</dbReference>
<keyword evidence="2" id="KW-0175">Coiled coil</keyword>
<keyword evidence="3" id="KW-0732">Signal</keyword>
<feature type="coiled-coil region" evidence="2">
    <location>
        <begin position="42"/>
        <end position="69"/>
    </location>
</feature>
<proteinExistence type="predicted"/>
<feature type="chain" id="PRO_5032301429" description="C-type lectin domain-containing protein" evidence="3">
    <location>
        <begin position="17"/>
        <end position="207"/>
    </location>
</feature>